<feature type="compositionally biased region" description="Polar residues" evidence="1">
    <location>
        <begin position="66"/>
        <end position="76"/>
    </location>
</feature>
<reference evidence="3" key="2">
    <citation type="journal article" date="2021" name="Genome Biol. Evol.">
        <title>Developing a high-quality reference genome for a parasitic bivalve with doubly uniparental inheritance (Bivalvia: Unionida).</title>
        <authorList>
            <person name="Smith C.H."/>
        </authorList>
    </citation>
    <scope>NUCLEOTIDE SEQUENCE</scope>
    <source>
        <strain evidence="3">CHS0354</strain>
        <tissue evidence="3">Mantle</tissue>
    </source>
</reference>
<feature type="compositionally biased region" description="Low complexity" evidence="1">
    <location>
        <begin position="301"/>
        <end position="312"/>
    </location>
</feature>
<feature type="compositionally biased region" description="Gly residues" evidence="1">
    <location>
        <begin position="313"/>
        <end position="322"/>
    </location>
</feature>
<feature type="chain" id="PRO_5042055517" evidence="2">
    <location>
        <begin position="18"/>
        <end position="322"/>
    </location>
</feature>
<dbReference type="EMBL" id="JAEAOA010000595">
    <property type="protein sequence ID" value="KAK3582111.1"/>
    <property type="molecule type" value="Genomic_DNA"/>
</dbReference>
<evidence type="ECO:0000256" key="2">
    <source>
        <dbReference type="SAM" id="SignalP"/>
    </source>
</evidence>
<proteinExistence type="predicted"/>
<sequence>MLSLWTVIALFYRLTKAQLPDQGNAVEFPPSFGMAGGLLSGMLGFVDMFDPSLDPPTPPPGFASTEPPSTIQSSTSAGQVLFSSTGVVDTVSRLNHNIFVNDAKSDVVTRSTGVVTPLPSSRQSPPAFDVSTPVGTTQKPKPRDPFFIDKSSLERTQLTGPTGAGSSQPVHINVTAKDVKSTGQNSVTDENFGSRVSGSGDPLIDLFGGLPSQRRDHIANASVNATTAKATTTTTTTKRPDLPTVPVSNQQILQMLNTFSNKRVVIGKSQGKHEGQKSNISSGQAKGVNKNHGLEKIGEKNSGNSGNSQSSGRGAGLSGWFF</sequence>
<feature type="region of interest" description="Disordered" evidence="1">
    <location>
        <begin position="269"/>
        <end position="322"/>
    </location>
</feature>
<reference evidence="3" key="3">
    <citation type="submission" date="2023-05" db="EMBL/GenBank/DDBJ databases">
        <authorList>
            <person name="Smith C.H."/>
        </authorList>
    </citation>
    <scope>NUCLEOTIDE SEQUENCE</scope>
    <source>
        <strain evidence="3">CHS0354</strain>
        <tissue evidence="3">Mantle</tissue>
    </source>
</reference>
<reference evidence="3" key="1">
    <citation type="journal article" date="2021" name="Genome Biol. Evol.">
        <title>A High-Quality Reference Genome for a Parasitic Bivalve with Doubly Uniparental Inheritance (Bivalvia: Unionida).</title>
        <authorList>
            <person name="Smith C.H."/>
        </authorList>
    </citation>
    <scope>NUCLEOTIDE SEQUENCE</scope>
    <source>
        <strain evidence="3">CHS0354</strain>
    </source>
</reference>
<dbReference type="AlphaFoldDB" id="A0AAE0RYK3"/>
<accession>A0AAE0RYK3</accession>
<feature type="region of interest" description="Disordered" evidence="1">
    <location>
        <begin position="54"/>
        <end position="76"/>
    </location>
</feature>
<name>A0AAE0RYK3_9BIVA</name>
<feature type="signal peptide" evidence="2">
    <location>
        <begin position="1"/>
        <end position="17"/>
    </location>
</feature>
<keyword evidence="2" id="KW-0732">Signal</keyword>
<evidence type="ECO:0000256" key="1">
    <source>
        <dbReference type="SAM" id="MobiDB-lite"/>
    </source>
</evidence>
<evidence type="ECO:0000313" key="4">
    <source>
        <dbReference type="Proteomes" id="UP001195483"/>
    </source>
</evidence>
<dbReference type="Proteomes" id="UP001195483">
    <property type="component" value="Unassembled WGS sequence"/>
</dbReference>
<comment type="caution">
    <text evidence="3">The sequence shown here is derived from an EMBL/GenBank/DDBJ whole genome shotgun (WGS) entry which is preliminary data.</text>
</comment>
<feature type="region of interest" description="Disordered" evidence="1">
    <location>
        <begin position="115"/>
        <end position="147"/>
    </location>
</feature>
<gene>
    <name evidence="3" type="ORF">CHS0354_009169</name>
</gene>
<organism evidence="3 4">
    <name type="scientific">Potamilus streckersoni</name>
    <dbReference type="NCBI Taxonomy" id="2493646"/>
    <lineage>
        <taxon>Eukaryota</taxon>
        <taxon>Metazoa</taxon>
        <taxon>Spiralia</taxon>
        <taxon>Lophotrochozoa</taxon>
        <taxon>Mollusca</taxon>
        <taxon>Bivalvia</taxon>
        <taxon>Autobranchia</taxon>
        <taxon>Heteroconchia</taxon>
        <taxon>Palaeoheterodonta</taxon>
        <taxon>Unionida</taxon>
        <taxon>Unionoidea</taxon>
        <taxon>Unionidae</taxon>
        <taxon>Ambleminae</taxon>
        <taxon>Lampsilini</taxon>
        <taxon>Potamilus</taxon>
    </lineage>
</organism>
<evidence type="ECO:0000313" key="3">
    <source>
        <dbReference type="EMBL" id="KAK3582111.1"/>
    </source>
</evidence>
<protein>
    <submittedName>
        <fullName evidence="3">Uncharacterized protein</fullName>
    </submittedName>
</protein>
<keyword evidence="4" id="KW-1185">Reference proteome</keyword>
<feature type="compositionally biased region" description="Polar residues" evidence="1">
    <location>
        <begin position="115"/>
        <end position="124"/>
    </location>
</feature>